<dbReference type="Proteomes" id="UP000677305">
    <property type="component" value="Chromosome"/>
</dbReference>
<dbReference type="KEGG" id="vgu:HYG85_19690"/>
<keyword evidence="3" id="KW-1185">Reference proteome</keyword>
<protein>
    <submittedName>
        <fullName evidence="2">Uncharacterized protein</fullName>
    </submittedName>
</protein>
<sequence>MTPTYYMLVYCNDGQDAPTKFLMGIRNQEGYFFHKQRGEVTYIKPQIFAQRQTPGKIVLPGGTPNSHTRGSHLDLANSEFMEETGVNLLDGYGVQLNNDVNVQVINNNRGQPAAYIVQVKLSNDKFRDLQTRINQNMTTKSAKILAIQNRTYQATRTECPILDDELSGVRVLETGTTEFNEALQDMDTLDQGASYKYRGWFAEGIVNCIQRIYNLHVDTTFNDGKNINKWVGDVILQLNEMHRTRRQLDGRRRYEHDDYRRHKLDVRPRREYDDYRRPEFDYRSHREHDNHRRRERDYRHHRRERSRSPR</sequence>
<dbReference type="RefSeq" id="WP_212691110.1">
    <property type="nucleotide sequence ID" value="NZ_CP058561.1"/>
</dbReference>
<dbReference type="EMBL" id="CP058561">
    <property type="protein sequence ID" value="QUH31020.1"/>
    <property type="molecule type" value="Genomic_DNA"/>
</dbReference>
<accession>A0A8J8ME53</accession>
<name>A0A8J8ME53_9FIRM</name>
<dbReference type="AlphaFoldDB" id="A0A8J8ME53"/>
<evidence type="ECO:0000256" key="1">
    <source>
        <dbReference type="SAM" id="MobiDB-lite"/>
    </source>
</evidence>
<feature type="compositionally biased region" description="Basic residues" evidence="1">
    <location>
        <begin position="299"/>
        <end position="310"/>
    </location>
</feature>
<evidence type="ECO:0000313" key="3">
    <source>
        <dbReference type="Proteomes" id="UP000677305"/>
    </source>
</evidence>
<organism evidence="2 3">
    <name type="scientific">Vallitalea guaymasensis</name>
    <dbReference type="NCBI Taxonomy" id="1185412"/>
    <lineage>
        <taxon>Bacteria</taxon>
        <taxon>Bacillati</taxon>
        <taxon>Bacillota</taxon>
        <taxon>Clostridia</taxon>
        <taxon>Lachnospirales</taxon>
        <taxon>Vallitaleaceae</taxon>
        <taxon>Vallitalea</taxon>
    </lineage>
</organism>
<feature type="region of interest" description="Disordered" evidence="1">
    <location>
        <begin position="279"/>
        <end position="310"/>
    </location>
</feature>
<proteinExistence type="predicted"/>
<evidence type="ECO:0000313" key="2">
    <source>
        <dbReference type="EMBL" id="QUH31020.1"/>
    </source>
</evidence>
<feature type="compositionally biased region" description="Basic and acidic residues" evidence="1">
    <location>
        <begin position="279"/>
        <end position="298"/>
    </location>
</feature>
<reference evidence="2 3" key="1">
    <citation type="submission" date="2020-07" db="EMBL/GenBank/DDBJ databases">
        <title>Vallitalea guaymasensis genome.</title>
        <authorList>
            <person name="Postec A."/>
        </authorList>
    </citation>
    <scope>NUCLEOTIDE SEQUENCE [LARGE SCALE GENOMIC DNA]</scope>
    <source>
        <strain evidence="2 3">Ra1766G1</strain>
    </source>
</reference>
<gene>
    <name evidence="2" type="ORF">HYG85_19690</name>
</gene>